<dbReference type="Proteomes" id="UP000095284">
    <property type="component" value="Unplaced"/>
</dbReference>
<evidence type="ECO:0000256" key="2">
    <source>
        <dbReference type="SAM" id="Phobius"/>
    </source>
</evidence>
<dbReference type="GO" id="GO:0016020">
    <property type="term" value="C:membrane"/>
    <property type="evidence" value="ECO:0007669"/>
    <property type="project" value="InterPro"/>
</dbReference>
<protein>
    <submittedName>
        <fullName evidence="4">G protein-coupled receptor</fullName>
    </submittedName>
</protein>
<dbReference type="PANTHER" id="PTHR23128">
    <property type="entry name" value="SERPENTINE RECEPTOR, CLASS E (EPSILON)-RELATED"/>
    <property type="match status" value="1"/>
</dbReference>
<comment type="similarity">
    <text evidence="1">Belongs to the nematode receptor-like protein sre family.</text>
</comment>
<keyword evidence="2" id="KW-0812">Transmembrane</keyword>
<name>A0A1I7SBA7_BURXY</name>
<feature type="transmembrane region" description="Helical" evidence="2">
    <location>
        <begin position="6"/>
        <end position="34"/>
    </location>
</feature>
<dbReference type="GO" id="GO:0007606">
    <property type="term" value="P:sensory perception of chemical stimulus"/>
    <property type="evidence" value="ECO:0007669"/>
    <property type="project" value="InterPro"/>
</dbReference>
<evidence type="ECO:0000313" key="3">
    <source>
        <dbReference type="Proteomes" id="UP000095284"/>
    </source>
</evidence>
<proteinExistence type="inferred from homology"/>
<feature type="transmembrane region" description="Helical" evidence="2">
    <location>
        <begin position="46"/>
        <end position="71"/>
    </location>
</feature>
<dbReference type="WBParaSite" id="BXY_1030500.1">
    <property type="protein sequence ID" value="BXY_1030500.1"/>
    <property type="gene ID" value="BXY_1030500"/>
</dbReference>
<keyword evidence="2" id="KW-1133">Transmembrane helix</keyword>
<feature type="transmembrane region" description="Helical" evidence="2">
    <location>
        <begin position="163"/>
        <end position="184"/>
    </location>
</feature>
<evidence type="ECO:0000256" key="1">
    <source>
        <dbReference type="ARBA" id="ARBA00006803"/>
    </source>
</evidence>
<evidence type="ECO:0000313" key="4">
    <source>
        <dbReference type="WBParaSite" id="BXY_1030500.1"/>
    </source>
</evidence>
<organism evidence="3 4">
    <name type="scientific">Bursaphelenchus xylophilus</name>
    <name type="common">Pinewood nematode worm</name>
    <name type="synonym">Aphelenchoides xylophilus</name>
    <dbReference type="NCBI Taxonomy" id="6326"/>
    <lineage>
        <taxon>Eukaryota</taxon>
        <taxon>Metazoa</taxon>
        <taxon>Ecdysozoa</taxon>
        <taxon>Nematoda</taxon>
        <taxon>Chromadorea</taxon>
        <taxon>Rhabditida</taxon>
        <taxon>Tylenchina</taxon>
        <taxon>Tylenchomorpha</taxon>
        <taxon>Aphelenchoidea</taxon>
        <taxon>Aphelenchoididae</taxon>
        <taxon>Bursaphelenchus</taxon>
    </lineage>
</organism>
<dbReference type="PANTHER" id="PTHR23128:SF132">
    <property type="entry name" value="SERPENTINE RECEPTOR, CLASS E (EPSILON)-RELATED"/>
    <property type="match status" value="1"/>
</dbReference>
<feature type="transmembrane region" description="Helical" evidence="2">
    <location>
        <begin position="91"/>
        <end position="112"/>
    </location>
</feature>
<reference evidence="4" key="1">
    <citation type="submission" date="2016-11" db="UniProtKB">
        <authorList>
            <consortium name="WormBaseParasite"/>
        </authorList>
    </citation>
    <scope>IDENTIFICATION</scope>
</reference>
<dbReference type="InterPro" id="IPR004151">
    <property type="entry name" value="7TM_GPCR_serpentine_rcpt_Sre"/>
</dbReference>
<keyword evidence="2" id="KW-0472">Membrane</keyword>
<dbReference type="Pfam" id="PF03125">
    <property type="entry name" value="Sre"/>
    <property type="match status" value="1"/>
</dbReference>
<sequence length="273" mass="31508">MEVLDVMYIFLILLECISLVFELTCIFFSVFIVFCSLRYKAFHVNLRIIMVAFYSVTGLVGASEFLATSMAAIDINFRETSNMLAYLDKPLYRTLMTSIFTGCTIQVVLLNCAIMERTCASVWLVDYERKTHLFAMTVTMLLVALFTAWIFDKIYNMTLSDRMLTYGIVVAAVVASGFLILLAATFRVTCLITLNILFIPSFLTLIYRIPRWKKAFMALYRYTLMCPQVWNKVDVKKEVRIVNTITGKKLNFAIHEERDIYFDQLQRSWSAGI</sequence>
<feature type="transmembrane region" description="Helical" evidence="2">
    <location>
        <begin position="133"/>
        <end position="151"/>
    </location>
</feature>
<dbReference type="AlphaFoldDB" id="A0A1I7SBA7"/>
<feature type="transmembrane region" description="Helical" evidence="2">
    <location>
        <begin position="191"/>
        <end position="209"/>
    </location>
</feature>
<accession>A0A1I7SBA7</accession>